<evidence type="ECO:0000259" key="9">
    <source>
        <dbReference type="Pfam" id="PF00370"/>
    </source>
</evidence>
<sequence>MTASHIAAIDQGTTSSRCILFDADGRIVAVEQQEHSQVFPQPGWVEHDAAEIWTRVRSVVRGALERAGLTAADVRAVGITNQRETTVLWDRHTGVPVHNAIVWQDTRTEALCRELGRNVGQDRFRRETGLPLASYFAGPKIRWLLDHVEGLRERAEAGDVLFGTMDSWLIWNLTGGVDGGRHVTDVTNASRTLLMNLHTLQWDERIAESIGVPLAMLPEIRSSAEVYGEAVGDLAGVPVAAALGDQQAALFGQTCFAEGEAKSTYGTGTFLLLNTGGRVVHSYHGLLTTVGFRIGEQPPVYALEGSIAVTGSLVQWLRDQLGIISTAAEVETLASTVEDNGGAYVVPAFSGLFAPYWRSDARGVITGLTRYVTKGHLARAVLEATAWQTREVVDAMQKDSGVTLTALKVDGGMTSNNLLMQCVADVLDVPVERPYVAETTALGAAYAAGLAVGFWDGQETLRANWHRAAEWTPKMAADTREREHRNWLKAVERTMGWIDQDEQSEL</sequence>
<feature type="binding site" evidence="7">
    <location>
        <position position="15"/>
    </location>
    <ligand>
        <name>ATP</name>
        <dbReference type="ChEBI" id="CHEBI:30616"/>
    </ligand>
</feature>
<feature type="binding site" evidence="7">
    <location>
        <position position="412"/>
    </location>
    <ligand>
        <name>ADP</name>
        <dbReference type="ChEBI" id="CHEBI:456216"/>
    </ligand>
</feature>
<comment type="similarity">
    <text evidence="1 7 8">Belongs to the FGGY kinase family.</text>
</comment>
<gene>
    <name evidence="7 11" type="primary">glpK</name>
    <name evidence="11" type="ORF">GCM10009759_22060</name>
</gene>
<dbReference type="Pfam" id="PF02782">
    <property type="entry name" value="FGGY_C"/>
    <property type="match status" value="1"/>
</dbReference>
<dbReference type="PIRSF" id="PIRSF000538">
    <property type="entry name" value="GlpK"/>
    <property type="match status" value="1"/>
</dbReference>
<evidence type="ECO:0000256" key="7">
    <source>
        <dbReference type="HAMAP-Rule" id="MF_00186"/>
    </source>
</evidence>
<feature type="binding site" evidence="7">
    <location>
        <position position="13"/>
    </location>
    <ligand>
        <name>sn-glycerol 3-phosphate</name>
        <dbReference type="ChEBI" id="CHEBI:57597"/>
    </ligand>
</feature>
<dbReference type="InterPro" id="IPR018485">
    <property type="entry name" value="FGGY_C"/>
</dbReference>
<feature type="domain" description="Carbohydrate kinase FGGY N-terminal" evidence="9">
    <location>
        <begin position="7"/>
        <end position="252"/>
    </location>
</feature>
<feature type="binding site" evidence="7">
    <location>
        <position position="84"/>
    </location>
    <ligand>
        <name>glycerol</name>
        <dbReference type="ChEBI" id="CHEBI:17754"/>
    </ligand>
</feature>
<keyword evidence="6 7" id="KW-0067">ATP-binding</keyword>
<dbReference type="Pfam" id="PF00370">
    <property type="entry name" value="FGGY_N"/>
    <property type="match status" value="1"/>
</dbReference>
<feature type="binding site" evidence="7">
    <location>
        <position position="135"/>
    </location>
    <ligand>
        <name>glycerol</name>
        <dbReference type="ChEBI" id="CHEBI:17754"/>
    </ligand>
</feature>
<evidence type="ECO:0000256" key="2">
    <source>
        <dbReference type="ARBA" id="ARBA00022679"/>
    </source>
</evidence>
<accession>A0ABN2WNB7</accession>
<dbReference type="InterPro" id="IPR000577">
    <property type="entry name" value="Carb_kinase_FGGY"/>
</dbReference>
<dbReference type="HAMAP" id="MF_00186">
    <property type="entry name" value="Glycerol_kin"/>
    <property type="match status" value="1"/>
</dbReference>
<feature type="binding site" evidence="7">
    <location>
        <position position="246"/>
    </location>
    <ligand>
        <name>glycerol</name>
        <dbReference type="ChEBI" id="CHEBI:17754"/>
    </ligand>
</feature>
<dbReference type="EMBL" id="BAAANS010000011">
    <property type="protein sequence ID" value="GAA2094503.1"/>
    <property type="molecule type" value="Genomic_DNA"/>
</dbReference>
<evidence type="ECO:0000256" key="3">
    <source>
        <dbReference type="ARBA" id="ARBA00022741"/>
    </source>
</evidence>
<dbReference type="Gene3D" id="3.30.420.40">
    <property type="match status" value="2"/>
</dbReference>
<comment type="activity regulation">
    <text evidence="7">Inhibited by fructose 1,6-bisphosphate (FBP).</text>
</comment>
<feature type="binding site" evidence="7">
    <location>
        <position position="13"/>
    </location>
    <ligand>
        <name>ADP</name>
        <dbReference type="ChEBI" id="CHEBI:456216"/>
    </ligand>
</feature>
<dbReference type="InterPro" id="IPR018484">
    <property type="entry name" value="FGGY_N"/>
</dbReference>
<evidence type="ECO:0000256" key="4">
    <source>
        <dbReference type="ARBA" id="ARBA00022777"/>
    </source>
</evidence>
<dbReference type="GO" id="GO:0016301">
    <property type="term" value="F:kinase activity"/>
    <property type="evidence" value="ECO:0007669"/>
    <property type="project" value="UniProtKB-KW"/>
</dbReference>
<comment type="caution">
    <text evidence="11">The sequence shown here is derived from an EMBL/GenBank/DDBJ whole genome shotgun (WGS) entry which is preliminary data.</text>
</comment>
<dbReference type="PANTHER" id="PTHR10196:SF69">
    <property type="entry name" value="GLYCEROL KINASE"/>
    <property type="match status" value="1"/>
</dbReference>
<dbReference type="SUPFAM" id="SSF53067">
    <property type="entry name" value="Actin-like ATPase domain"/>
    <property type="match status" value="2"/>
</dbReference>
<feature type="binding site" evidence="7">
    <location>
        <position position="135"/>
    </location>
    <ligand>
        <name>sn-glycerol 3-phosphate</name>
        <dbReference type="ChEBI" id="CHEBI:57597"/>
    </ligand>
</feature>
<reference evidence="11 12" key="1">
    <citation type="journal article" date="2019" name="Int. J. Syst. Evol. Microbiol.">
        <title>The Global Catalogue of Microorganisms (GCM) 10K type strain sequencing project: providing services to taxonomists for standard genome sequencing and annotation.</title>
        <authorList>
            <consortium name="The Broad Institute Genomics Platform"/>
            <consortium name="The Broad Institute Genome Sequencing Center for Infectious Disease"/>
            <person name="Wu L."/>
            <person name="Ma J."/>
        </authorList>
    </citation>
    <scope>NUCLEOTIDE SEQUENCE [LARGE SCALE GENOMIC DNA]</scope>
    <source>
        <strain evidence="11 12">JCM 14559</strain>
    </source>
</reference>
<feature type="binding site" evidence="7">
    <location>
        <position position="245"/>
    </location>
    <ligand>
        <name>glycerol</name>
        <dbReference type="ChEBI" id="CHEBI:17754"/>
    </ligand>
</feature>
<feature type="binding site" evidence="7">
    <location>
        <position position="267"/>
    </location>
    <ligand>
        <name>ADP</name>
        <dbReference type="ChEBI" id="CHEBI:456216"/>
    </ligand>
</feature>
<comment type="function">
    <text evidence="7">Key enzyme in the regulation of glycerol uptake and metabolism. Catalyzes the phosphorylation of glycerol to yield sn-glycerol 3-phosphate.</text>
</comment>
<feature type="binding site" evidence="7">
    <location>
        <position position="83"/>
    </location>
    <ligand>
        <name>glycerol</name>
        <dbReference type="ChEBI" id="CHEBI:17754"/>
    </ligand>
</feature>
<feature type="binding site" evidence="7">
    <location>
        <position position="267"/>
    </location>
    <ligand>
        <name>ATP</name>
        <dbReference type="ChEBI" id="CHEBI:30616"/>
    </ligand>
</feature>
<name>A0ABN2WNB7_9ACTN</name>
<proteinExistence type="inferred from homology"/>
<dbReference type="InterPro" id="IPR005999">
    <property type="entry name" value="Glycerol_kin"/>
</dbReference>
<protein>
    <recommendedName>
        <fullName evidence="7">Glycerol kinase</fullName>
        <ecNumber evidence="7">2.7.1.30</ecNumber>
    </recommendedName>
    <alternativeName>
        <fullName evidence="7">ATP:glycerol 3-phosphotransferase</fullName>
    </alternativeName>
    <alternativeName>
        <fullName evidence="7">Glycerokinase</fullName>
        <shortName evidence="7">GK</shortName>
    </alternativeName>
</protein>
<keyword evidence="4 7" id="KW-0418">Kinase</keyword>
<evidence type="ECO:0000313" key="12">
    <source>
        <dbReference type="Proteomes" id="UP001500897"/>
    </source>
</evidence>
<dbReference type="PANTHER" id="PTHR10196">
    <property type="entry name" value="SUGAR KINASE"/>
    <property type="match status" value="1"/>
</dbReference>
<feature type="binding site" evidence="7">
    <location>
        <position position="412"/>
    </location>
    <ligand>
        <name>ATP</name>
        <dbReference type="ChEBI" id="CHEBI:30616"/>
    </ligand>
</feature>
<evidence type="ECO:0000256" key="5">
    <source>
        <dbReference type="ARBA" id="ARBA00022798"/>
    </source>
</evidence>
<dbReference type="EC" id="2.7.1.30" evidence="7"/>
<organism evidence="11 12">
    <name type="scientific">Kitasatospora saccharophila</name>
    <dbReference type="NCBI Taxonomy" id="407973"/>
    <lineage>
        <taxon>Bacteria</taxon>
        <taxon>Bacillati</taxon>
        <taxon>Actinomycetota</taxon>
        <taxon>Actinomycetes</taxon>
        <taxon>Kitasatosporales</taxon>
        <taxon>Streptomycetaceae</taxon>
        <taxon>Kitasatospora</taxon>
    </lineage>
</organism>
<feature type="binding site" evidence="7">
    <location>
        <position position="416"/>
    </location>
    <ligand>
        <name>ADP</name>
        <dbReference type="ChEBI" id="CHEBI:456216"/>
    </ligand>
</feature>
<dbReference type="InterPro" id="IPR018483">
    <property type="entry name" value="Carb_kinase_FGGY_CS"/>
</dbReference>
<dbReference type="NCBIfam" id="TIGR01311">
    <property type="entry name" value="glycerol_kin"/>
    <property type="match status" value="1"/>
</dbReference>
<keyword evidence="3 7" id="KW-0547">Nucleotide-binding</keyword>
<dbReference type="RefSeq" id="WP_344551787.1">
    <property type="nucleotide sequence ID" value="NZ_BAAANS010000011.1"/>
</dbReference>
<dbReference type="CDD" id="cd07769">
    <property type="entry name" value="ASKHA_NBD_FGGY_GK"/>
    <property type="match status" value="1"/>
</dbReference>
<feature type="binding site" evidence="7">
    <location>
        <position position="83"/>
    </location>
    <ligand>
        <name>sn-glycerol 3-phosphate</name>
        <dbReference type="ChEBI" id="CHEBI:57597"/>
    </ligand>
</feature>
<keyword evidence="12" id="KW-1185">Reference proteome</keyword>
<feature type="domain" description="Carbohydrate kinase FGGY C-terminal" evidence="10">
    <location>
        <begin position="262"/>
        <end position="451"/>
    </location>
</feature>
<evidence type="ECO:0000256" key="6">
    <source>
        <dbReference type="ARBA" id="ARBA00022840"/>
    </source>
</evidence>
<feature type="binding site" evidence="7">
    <location>
        <position position="17"/>
    </location>
    <ligand>
        <name>ADP</name>
        <dbReference type="ChEBI" id="CHEBI:456216"/>
    </ligand>
</feature>
<feature type="binding site" evidence="7">
    <location>
        <position position="13"/>
    </location>
    <ligand>
        <name>ATP</name>
        <dbReference type="ChEBI" id="CHEBI:30616"/>
    </ligand>
</feature>
<evidence type="ECO:0000313" key="11">
    <source>
        <dbReference type="EMBL" id="GAA2094503.1"/>
    </source>
</evidence>
<feature type="binding site" evidence="7">
    <location>
        <position position="311"/>
    </location>
    <ligand>
        <name>ADP</name>
        <dbReference type="ChEBI" id="CHEBI:456216"/>
    </ligand>
</feature>
<dbReference type="PROSITE" id="PS00445">
    <property type="entry name" value="FGGY_KINASES_2"/>
    <property type="match status" value="1"/>
</dbReference>
<feature type="binding site" evidence="7">
    <location>
        <position position="14"/>
    </location>
    <ligand>
        <name>ATP</name>
        <dbReference type="ChEBI" id="CHEBI:30616"/>
    </ligand>
</feature>
<keyword evidence="5 7" id="KW-0319">Glycerol metabolism</keyword>
<dbReference type="InterPro" id="IPR043129">
    <property type="entry name" value="ATPase_NBD"/>
</dbReference>
<comment type="pathway">
    <text evidence="7">Polyol metabolism; glycerol degradation via glycerol kinase pathway; sn-glycerol 3-phosphate from glycerol: step 1/1.</text>
</comment>
<keyword evidence="2 7" id="KW-0808">Transferase</keyword>
<evidence type="ECO:0000256" key="1">
    <source>
        <dbReference type="ARBA" id="ARBA00009156"/>
    </source>
</evidence>
<dbReference type="Proteomes" id="UP001500897">
    <property type="component" value="Unassembled WGS sequence"/>
</dbReference>
<feature type="binding site" evidence="7">
    <location>
        <position position="84"/>
    </location>
    <ligand>
        <name>sn-glycerol 3-phosphate</name>
        <dbReference type="ChEBI" id="CHEBI:57597"/>
    </ligand>
</feature>
<evidence type="ECO:0000259" key="10">
    <source>
        <dbReference type="Pfam" id="PF02782"/>
    </source>
</evidence>
<dbReference type="NCBIfam" id="NF000756">
    <property type="entry name" value="PRK00047.1"/>
    <property type="match status" value="1"/>
</dbReference>
<feature type="binding site" evidence="7">
    <location>
        <position position="311"/>
    </location>
    <ligand>
        <name>ATP</name>
        <dbReference type="ChEBI" id="CHEBI:30616"/>
    </ligand>
</feature>
<evidence type="ECO:0000256" key="8">
    <source>
        <dbReference type="RuleBase" id="RU003733"/>
    </source>
</evidence>
<comment type="catalytic activity">
    <reaction evidence="7">
        <text>glycerol + ATP = sn-glycerol 3-phosphate + ADP + H(+)</text>
        <dbReference type="Rhea" id="RHEA:21644"/>
        <dbReference type="ChEBI" id="CHEBI:15378"/>
        <dbReference type="ChEBI" id="CHEBI:17754"/>
        <dbReference type="ChEBI" id="CHEBI:30616"/>
        <dbReference type="ChEBI" id="CHEBI:57597"/>
        <dbReference type="ChEBI" id="CHEBI:456216"/>
        <dbReference type="EC" id="2.7.1.30"/>
    </reaction>
</comment>
<feature type="binding site" evidence="7">
    <location>
        <position position="315"/>
    </location>
    <ligand>
        <name>ATP</name>
        <dbReference type="ChEBI" id="CHEBI:30616"/>
    </ligand>
</feature>
<feature type="binding site" evidence="7">
    <location>
        <position position="245"/>
    </location>
    <ligand>
        <name>sn-glycerol 3-phosphate</name>
        <dbReference type="ChEBI" id="CHEBI:57597"/>
    </ligand>
</feature>